<keyword evidence="6" id="KW-1185">Reference proteome</keyword>
<dbReference type="SMART" id="SM00421">
    <property type="entry name" value="HTH_LUXR"/>
    <property type="match status" value="1"/>
</dbReference>
<evidence type="ECO:0000313" key="5">
    <source>
        <dbReference type="EMBL" id="MSS16454.1"/>
    </source>
</evidence>
<dbReference type="GO" id="GO:0006355">
    <property type="term" value="P:regulation of DNA-templated transcription"/>
    <property type="evidence" value="ECO:0007669"/>
    <property type="project" value="InterPro"/>
</dbReference>
<evidence type="ECO:0000256" key="1">
    <source>
        <dbReference type="ARBA" id="ARBA00023015"/>
    </source>
</evidence>
<keyword evidence="2" id="KW-0238">DNA-binding</keyword>
<evidence type="ECO:0000259" key="4">
    <source>
        <dbReference type="PROSITE" id="PS50043"/>
    </source>
</evidence>
<protein>
    <submittedName>
        <fullName evidence="5">Response regulator transcription factor</fullName>
    </submittedName>
</protein>
<dbReference type="Proteomes" id="UP000483362">
    <property type="component" value="Unassembled WGS sequence"/>
</dbReference>
<dbReference type="PROSITE" id="PS00622">
    <property type="entry name" value="HTH_LUXR_1"/>
    <property type="match status" value="1"/>
</dbReference>
<evidence type="ECO:0000256" key="2">
    <source>
        <dbReference type="ARBA" id="ARBA00023125"/>
    </source>
</evidence>
<dbReference type="PANTHER" id="PTHR44688">
    <property type="entry name" value="DNA-BINDING TRANSCRIPTIONAL ACTIVATOR DEVR_DOSR"/>
    <property type="match status" value="1"/>
</dbReference>
<dbReference type="RefSeq" id="WP_154326973.1">
    <property type="nucleotide sequence ID" value="NZ_CP045696.1"/>
</dbReference>
<dbReference type="Pfam" id="PF00196">
    <property type="entry name" value="GerE"/>
    <property type="match status" value="1"/>
</dbReference>
<keyword evidence="3" id="KW-0804">Transcription</keyword>
<dbReference type="Gene3D" id="1.10.10.10">
    <property type="entry name" value="Winged helix-like DNA-binding domain superfamily/Winged helix DNA-binding domain"/>
    <property type="match status" value="1"/>
</dbReference>
<dbReference type="AlphaFoldDB" id="A0A6L5XCI8"/>
<reference evidence="5 6" key="1">
    <citation type="submission" date="2019-08" db="EMBL/GenBank/DDBJ databases">
        <title>In-depth cultivation of the pig gut microbiome towards novel bacterial diversity and tailored functional studies.</title>
        <authorList>
            <person name="Wylensek D."/>
            <person name="Hitch T.C.A."/>
            <person name="Clavel T."/>
        </authorList>
    </citation>
    <scope>NUCLEOTIDE SEQUENCE [LARGE SCALE GENOMIC DNA]</scope>
    <source>
        <strain evidence="5 6">Oil-RF-744-WCA-WT-10</strain>
    </source>
</reference>
<evidence type="ECO:0000256" key="3">
    <source>
        <dbReference type="ARBA" id="ARBA00023163"/>
    </source>
</evidence>
<sequence length="189" mass="20950">MKTRILIAEPSQVIVEGLKAILGKPTRFSLLSPVPNLDDIESHITALKPDIVIANPTLAHDAGAMLQSQGVKTAALLYQYVEPWRLNTFDLVLDIRQSAGTIVEHLVQLAERNLEQDGPRKITNYDLTKRETAVLIEVARGLTNKEIAEKMNVSVHTVISHRKNIMHKTGIKSVAGLTVYAMLNNLIEE</sequence>
<dbReference type="PANTHER" id="PTHR44688:SF16">
    <property type="entry name" value="DNA-BINDING TRANSCRIPTIONAL ACTIVATOR DEVR_DOSR"/>
    <property type="match status" value="1"/>
</dbReference>
<keyword evidence="1" id="KW-0805">Transcription regulation</keyword>
<dbReference type="InterPro" id="IPR016032">
    <property type="entry name" value="Sig_transdc_resp-reg_C-effctor"/>
</dbReference>
<dbReference type="PROSITE" id="PS50043">
    <property type="entry name" value="HTH_LUXR_2"/>
    <property type="match status" value="1"/>
</dbReference>
<proteinExistence type="predicted"/>
<dbReference type="InterPro" id="IPR000792">
    <property type="entry name" value="Tscrpt_reg_LuxR_C"/>
</dbReference>
<dbReference type="CDD" id="cd06170">
    <property type="entry name" value="LuxR_C_like"/>
    <property type="match status" value="1"/>
</dbReference>
<dbReference type="InterPro" id="IPR036388">
    <property type="entry name" value="WH-like_DNA-bd_sf"/>
</dbReference>
<dbReference type="SUPFAM" id="SSF46894">
    <property type="entry name" value="C-terminal effector domain of the bipartite response regulators"/>
    <property type="match status" value="1"/>
</dbReference>
<dbReference type="EMBL" id="VULT01000002">
    <property type="protein sequence ID" value="MSS16454.1"/>
    <property type="molecule type" value="Genomic_DNA"/>
</dbReference>
<evidence type="ECO:0000313" key="6">
    <source>
        <dbReference type="Proteomes" id="UP000483362"/>
    </source>
</evidence>
<gene>
    <name evidence="5" type="ORF">FYJ29_01510</name>
</gene>
<feature type="domain" description="HTH luxR-type" evidence="4">
    <location>
        <begin position="120"/>
        <end position="185"/>
    </location>
</feature>
<organism evidence="5 6">
    <name type="scientific">Sodaliphilus pleomorphus</name>
    <dbReference type="NCBI Taxonomy" id="2606626"/>
    <lineage>
        <taxon>Bacteria</taxon>
        <taxon>Pseudomonadati</taxon>
        <taxon>Bacteroidota</taxon>
        <taxon>Bacteroidia</taxon>
        <taxon>Bacteroidales</taxon>
        <taxon>Muribaculaceae</taxon>
        <taxon>Sodaliphilus</taxon>
    </lineage>
</organism>
<accession>A0A6L5XCI8</accession>
<dbReference type="GO" id="GO:0003677">
    <property type="term" value="F:DNA binding"/>
    <property type="evidence" value="ECO:0007669"/>
    <property type="project" value="UniProtKB-KW"/>
</dbReference>
<name>A0A6L5XCI8_9BACT</name>
<comment type="caution">
    <text evidence="5">The sequence shown here is derived from an EMBL/GenBank/DDBJ whole genome shotgun (WGS) entry which is preliminary data.</text>
</comment>
<dbReference type="PRINTS" id="PR00038">
    <property type="entry name" value="HTHLUXR"/>
</dbReference>